<evidence type="ECO:0000313" key="2">
    <source>
        <dbReference type="EMBL" id="SVN63659.1"/>
    </source>
</evidence>
<keyword evidence="1" id="KW-0472">Membrane</keyword>
<dbReference type="Proteomes" id="UP000258905">
    <property type="component" value="Unassembled WGS sequence"/>
</dbReference>
<keyword evidence="1" id="KW-1133">Transmembrane helix</keyword>
<protein>
    <submittedName>
        <fullName evidence="4">Uncharacterized protein</fullName>
    </submittedName>
</protein>
<evidence type="ECO:0000313" key="3">
    <source>
        <dbReference type="EMBL" id="VGK75247.1"/>
    </source>
</evidence>
<name>A0A486MEQ6_KLEPN</name>
<dbReference type="RefSeq" id="WP_023143484.1">
    <property type="nucleotide sequence ID" value="NZ_BNGD01000004.1"/>
</dbReference>
<feature type="transmembrane region" description="Helical" evidence="1">
    <location>
        <begin position="5"/>
        <end position="24"/>
    </location>
</feature>
<accession>A0A486MEQ6</accession>
<keyword evidence="1" id="KW-0812">Transmembrane</keyword>
<dbReference type="Proteomes" id="UP000376235">
    <property type="component" value="Unassembled WGS sequence"/>
</dbReference>
<sequence>MVRGLLLFGIILMVIILMGYFSFLPASQWWFIKNIISNFDFVKALLSILILSLITIFLFFGILEKKYSLKLEKLTFGGLNVLFDSSDLLYKRSVRNFLDTKRSVFKIDPHFDSFEEVFNSLYDIYNFIRVEIRVLDVKRKRDMELYGISNKMLKKLNQLLTKHQNNYRRWHKYISTNDIVLTRDKDSNGENVSLIYHLTPIGIIQTHYYHFSQLMADFECINKFFCEEVSVVFNIDIAKWDE</sequence>
<proteinExistence type="predicted"/>
<organism evidence="4">
    <name type="scientific">Klebsiella pneumoniae</name>
    <dbReference type="NCBI Taxonomy" id="573"/>
    <lineage>
        <taxon>Bacteria</taxon>
        <taxon>Pseudomonadati</taxon>
        <taxon>Pseudomonadota</taxon>
        <taxon>Gammaproteobacteria</taxon>
        <taxon>Enterobacterales</taxon>
        <taxon>Enterobacteriaceae</taxon>
        <taxon>Klebsiella/Raoultella group</taxon>
        <taxon>Klebsiella</taxon>
        <taxon>Klebsiella pneumoniae complex</taxon>
    </lineage>
</organism>
<gene>
    <name evidence="2" type="ORF">SAMEA3649591_01757</name>
    <name evidence="4" type="ORF">SAMEA4873559_00768</name>
    <name evidence="3" type="ORF">SAMEA4873632_01195</name>
</gene>
<evidence type="ECO:0000313" key="6">
    <source>
        <dbReference type="Proteomes" id="UP000376235"/>
    </source>
</evidence>
<feature type="transmembrane region" description="Helical" evidence="1">
    <location>
        <begin position="44"/>
        <end position="63"/>
    </location>
</feature>
<evidence type="ECO:0000313" key="5">
    <source>
        <dbReference type="Proteomes" id="UP000258905"/>
    </source>
</evidence>
<dbReference type="EMBL" id="UIUC01000005">
    <property type="protein sequence ID" value="SVN63659.1"/>
    <property type="molecule type" value="Genomic_DNA"/>
</dbReference>
<evidence type="ECO:0000313" key="4">
    <source>
        <dbReference type="EMBL" id="VGM08326.1"/>
    </source>
</evidence>
<reference evidence="4 6" key="1">
    <citation type="submission" date="2019-03" db="EMBL/GenBank/DDBJ databases">
        <authorList>
            <consortium name="Pathogen Informatics"/>
        </authorList>
    </citation>
    <scope>NUCLEOTIDE SEQUENCE</scope>
    <source>
        <strain evidence="4">5012STDY7626358</strain>
        <strain evidence="3 6">5012STDY7626430</strain>
        <strain evidence="2 5">EuSCAPE_GR003</strain>
    </source>
</reference>
<dbReference type="EMBL" id="CAAHCC010000002">
    <property type="protein sequence ID" value="VGK75247.1"/>
    <property type="molecule type" value="Genomic_DNA"/>
</dbReference>
<dbReference type="AlphaFoldDB" id="A0A486MEQ6"/>
<dbReference type="EMBL" id="CAAHDD010000001">
    <property type="protein sequence ID" value="VGM08326.1"/>
    <property type="molecule type" value="Genomic_DNA"/>
</dbReference>
<evidence type="ECO:0000256" key="1">
    <source>
        <dbReference type="SAM" id="Phobius"/>
    </source>
</evidence>